<proteinExistence type="predicted"/>
<gene>
    <name evidence="1" type="ORF">MIZ01_0050</name>
</gene>
<reference evidence="1 2" key="1">
    <citation type="journal article" date="2022" name="Int. J. Syst. Evol. Microbiol.">
        <title>&lt;i&gt;Sideroxyarcus emersonii&lt;/i&gt; gen. nov. sp. nov., a neutrophilic, microaerobic iron- and thiosulfate-oxidizing bacterium isolated from iron-rich wetland sediment.</title>
        <authorList>
            <person name="Kato S."/>
            <person name="Itoh T."/>
            <person name="Iino T."/>
            <person name="Ohkuma M."/>
        </authorList>
    </citation>
    <scope>NUCLEOTIDE SEQUENCE [LARGE SCALE GENOMIC DNA]</scope>
    <source>
        <strain evidence="1 2">MIZ01</strain>
    </source>
</reference>
<name>A0AAN1X7M8_9PROT</name>
<dbReference type="RefSeq" id="WP_237247481.1">
    <property type="nucleotide sequence ID" value="NZ_AP023423.1"/>
</dbReference>
<dbReference type="Proteomes" id="UP001320326">
    <property type="component" value="Chromosome"/>
</dbReference>
<accession>A0AAN1X7M8</accession>
<evidence type="ECO:0000313" key="2">
    <source>
        <dbReference type="Proteomes" id="UP001320326"/>
    </source>
</evidence>
<evidence type="ECO:0000313" key="1">
    <source>
        <dbReference type="EMBL" id="BCK86296.1"/>
    </source>
</evidence>
<dbReference type="EMBL" id="AP023423">
    <property type="protein sequence ID" value="BCK86296.1"/>
    <property type="molecule type" value="Genomic_DNA"/>
</dbReference>
<keyword evidence="2" id="KW-1185">Reference proteome</keyword>
<dbReference type="PROSITE" id="PS51257">
    <property type="entry name" value="PROKAR_LIPOPROTEIN"/>
    <property type="match status" value="1"/>
</dbReference>
<dbReference type="KEGG" id="seme:MIZ01_0050"/>
<dbReference type="AlphaFoldDB" id="A0AAN1X7M8"/>
<sequence length="219" mass="23153">MSRNHLLVCLLASAVLVTGCATSRSEVKLGDSGTATYAVTKSKVVLIGSVTDERVFEQDPNEPGTPSLGGEGATLASADTKARAIGRKRGGFGKALGDVLLENGQTVAGVVRENLTNALKQAGYRTTSNAAEAGPDPVIIDVRIKQFWAWLQPGFWAITLHTDIATNLEISGKATPATVEVHAQDSRQVVTDSAWIEIVDQALKDYRQQAAAKSAVLPQ</sequence>
<protein>
    <recommendedName>
        <fullName evidence="3">Flagellar biosynthesis protein</fullName>
    </recommendedName>
</protein>
<organism evidence="1 2">
    <name type="scientific">Sideroxyarcus emersonii</name>
    <dbReference type="NCBI Taxonomy" id="2764705"/>
    <lineage>
        <taxon>Bacteria</taxon>
        <taxon>Pseudomonadati</taxon>
        <taxon>Pseudomonadota</taxon>
        <taxon>Betaproteobacteria</taxon>
        <taxon>Nitrosomonadales</taxon>
        <taxon>Gallionellaceae</taxon>
        <taxon>Sideroxyarcus</taxon>
    </lineage>
</organism>
<evidence type="ECO:0008006" key="3">
    <source>
        <dbReference type="Google" id="ProtNLM"/>
    </source>
</evidence>